<dbReference type="Proteomes" id="UP000789860">
    <property type="component" value="Unassembled WGS sequence"/>
</dbReference>
<feature type="non-terminal residue" evidence="1">
    <location>
        <position position="323"/>
    </location>
</feature>
<organism evidence="1 2">
    <name type="scientific">Scutellospora calospora</name>
    <dbReference type="NCBI Taxonomy" id="85575"/>
    <lineage>
        <taxon>Eukaryota</taxon>
        <taxon>Fungi</taxon>
        <taxon>Fungi incertae sedis</taxon>
        <taxon>Mucoromycota</taxon>
        <taxon>Glomeromycotina</taxon>
        <taxon>Glomeromycetes</taxon>
        <taxon>Diversisporales</taxon>
        <taxon>Gigasporaceae</taxon>
        <taxon>Scutellospora</taxon>
    </lineage>
</organism>
<protein>
    <submittedName>
        <fullName evidence="1">1257_t:CDS:1</fullName>
    </submittedName>
</protein>
<evidence type="ECO:0000313" key="1">
    <source>
        <dbReference type="EMBL" id="CAG8683206.1"/>
    </source>
</evidence>
<dbReference type="EMBL" id="CAJVPM010032726">
    <property type="protein sequence ID" value="CAG8683206.1"/>
    <property type="molecule type" value="Genomic_DNA"/>
</dbReference>
<accession>A0ACA9NZU8</accession>
<evidence type="ECO:0000313" key="2">
    <source>
        <dbReference type="Proteomes" id="UP000789860"/>
    </source>
</evidence>
<name>A0ACA9NZU8_9GLOM</name>
<reference evidence="1" key="1">
    <citation type="submission" date="2021-06" db="EMBL/GenBank/DDBJ databases">
        <authorList>
            <person name="Kallberg Y."/>
            <person name="Tangrot J."/>
            <person name="Rosling A."/>
        </authorList>
    </citation>
    <scope>NUCLEOTIDE SEQUENCE</scope>
    <source>
        <strain evidence="1">AU212A</strain>
    </source>
</reference>
<proteinExistence type="predicted"/>
<comment type="caution">
    <text evidence="1">The sequence shown here is derived from an EMBL/GenBank/DDBJ whole genome shotgun (WGS) entry which is preliminary data.</text>
</comment>
<sequence length="323" mass="38079">ERLLFVLDDPPDKQYNIMDPYNLTNSIGMSEFFEENEIQEPFIIKSDKIIYIIDGKVSIKDLVHDNSDDWVKYLRKELKDTNSITTPCEKTIEIIRNRLNNNCNAYITDNNEFPGNYLKWGLELSHKSVMITVLEFNYRKKDWHPDSKKKCLKILPSFYPDEKKFILHCEVLYNDDFITITRIGVIIWTFKLCRIAKTKIIKMHYYWNNCNRSLEDFVLDNNGSFDFEEFKDLFNDWTLGRILPPSKLSENHPAFIASTLSYIAFVVPSAIVDQESTSSHLSSYGRYCHLSKTSFFDILTSNILDHLINFQESFQKSFQKFKN</sequence>
<gene>
    <name evidence="1" type="ORF">SCALOS_LOCUS9807</name>
</gene>
<feature type="non-terminal residue" evidence="1">
    <location>
        <position position="1"/>
    </location>
</feature>
<keyword evidence="2" id="KW-1185">Reference proteome</keyword>